<dbReference type="CDD" id="cd00338">
    <property type="entry name" value="Ser_Recombinase"/>
    <property type="match status" value="1"/>
</dbReference>
<keyword evidence="3" id="KW-1185">Reference proteome</keyword>
<dbReference type="PANTHER" id="PTHR30461">
    <property type="entry name" value="DNA-INVERTASE FROM LAMBDOID PROPHAGE"/>
    <property type="match status" value="1"/>
</dbReference>
<name>A0ABS8YYB4_9RHOB</name>
<dbReference type="Pfam" id="PF00239">
    <property type="entry name" value="Resolvase"/>
    <property type="match status" value="1"/>
</dbReference>
<dbReference type="PANTHER" id="PTHR30461:SF19">
    <property type="entry name" value="SITE-SPECIFIC RECOMBINASE RESOLVASE FAMILY"/>
    <property type="match status" value="1"/>
</dbReference>
<dbReference type="Gene3D" id="3.40.50.1390">
    <property type="entry name" value="Resolvase, N-terminal catalytic domain"/>
    <property type="match status" value="1"/>
</dbReference>
<dbReference type="InterPro" id="IPR050639">
    <property type="entry name" value="SSR_resolvase"/>
</dbReference>
<evidence type="ECO:0000313" key="2">
    <source>
        <dbReference type="EMBL" id="MCE5973421.1"/>
    </source>
</evidence>
<protein>
    <submittedName>
        <fullName evidence="2">Recombinase family protein</fullName>
    </submittedName>
</protein>
<feature type="domain" description="Resolvase/invertase-type recombinase catalytic" evidence="1">
    <location>
        <begin position="11"/>
        <end position="154"/>
    </location>
</feature>
<gene>
    <name evidence="2" type="ORF">LZA78_08015</name>
</gene>
<sequence>MTNSKDYPSRAVGYIRLSTDKQASDDNEFEKQAKSIRNACERRGFNLLTIYEDIASGADPLGAVRREGLMDAVARAKADGAVLVISEPTRLFRNVEAARSFLATLDVPVFCARVGRFMKAPALIRAVARGEASVRSIRQGTVDAMARKKSEGVEFSNSDVRKKAAQASAKARALKSDEIAMQVANILQSDAAYRDLSHRALADLLNRRRILTGWKRPWTQNSVRDVRKKAEALILEMGQDYDDDGLNDTPVADKPIRADEVTKPLSKVHEVDDEQAKLAKLPTYGLF</sequence>
<dbReference type="EMBL" id="JAJUOS010000005">
    <property type="protein sequence ID" value="MCE5973421.1"/>
    <property type="molecule type" value="Genomic_DNA"/>
</dbReference>
<dbReference type="SUPFAM" id="SSF53041">
    <property type="entry name" value="Resolvase-like"/>
    <property type="match status" value="1"/>
</dbReference>
<organism evidence="2 3">
    <name type="scientific">Rhodobacter flavimaris</name>
    <dbReference type="NCBI Taxonomy" id="2907145"/>
    <lineage>
        <taxon>Bacteria</taxon>
        <taxon>Pseudomonadati</taxon>
        <taxon>Pseudomonadota</taxon>
        <taxon>Alphaproteobacteria</taxon>
        <taxon>Rhodobacterales</taxon>
        <taxon>Rhodobacter group</taxon>
        <taxon>Rhodobacter</taxon>
    </lineage>
</organism>
<dbReference type="SMART" id="SM00857">
    <property type="entry name" value="Resolvase"/>
    <property type="match status" value="1"/>
</dbReference>
<dbReference type="RefSeq" id="WP_233676414.1">
    <property type="nucleotide sequence ID" value="NZ_JAJUOS010000005.1"/>
</dbReference>
<dbReference type="Proteomes" id="UP001521181">
    <property type="component" value="Unassembled WGS sequence"/>
</dbReference>
<accession>A0ABS8YYB4</accession>
<reference evidence="2 3" key="1">
    <citation type="submission" date="2021-12" db="EMBL/GenBank/DDBJ databases">
        <title>Sinirhodobacter sp. WL0062 is a bacterium isolated from seawater.</title>
        <authorList>
            <person name="Wang L."/>
            <person name="He W."/>
            <person name="Zhang D.-F."/>
        </authorList>
    </citation>
    <scope>NUCLEOTIDE SEQUENCE [LARGE SCALE GENOMIC DNA]</scope>
    <source>
        <strain evidence="2 3">WL0062</strain>
    </source>
</reference>
<evidence type="ECO:0000259" key="1">
    <source>
        <dbReference type="SMART" id="SM00857"/>
    </source>
</evidence>
<proteinExistence type="predicted"/>
<comment type="caution">
    <text evidence="2">The sequence shown here is derived from an EMBL/GenBank/DDBJ whole genome shotgun (WGS) entry which is preliminary data.</text>
</comment>
<dbReference type="InterPro" id="IPR006119">
    <property type="entry name" value="Resolv_N"/>
</dbReference>
<evidence type="ECO:0000313" key="3">
    <source>
        <dbReference type="Proteomes" id="UP001521181"/>
    </source>
</evidence>
<dbReference type="InterPro" id="IPR036162">
    <property type="entry name" value="Resolvase-like_N_sf"/>
</dbReference>